<dbReference type="PROSITE" id="PS50994">
    <property type="entry name" value="INTEGRASE"/>
    <property type="match status" value="1"/>
</dbReference>
<evidence type="ECO:0000313" key="3">
    <source>
        <dbReference type="Proteomes" id="UP000236291"/>
    </source>
</evidence>
<dbReference type="GO" id="GO:0015074">
    <property type="term" value="P:DNA integration"/>
    <property type="evidence" value="ECO:0007669"/>
    <property type="project" value="InterPro"/>
</dbReference>
<dbReference type="InterPro" id="IPR001584">
    <property type="entry name" value="Integrase_cat-core"/>
</dbReference>
<name>A0A2K3K418_TRIPR</name>
<gene>
    <name evidence="2" type="ORF">L195_g052247</name>
</gene>
<dbReference type="EMBL" id="ASHM01084277">
    <property type="protein sequence ID" value="PNX61035.1"/>
    <property type="molecule type" value="Genomic_DNA"/>
</dbReference>
<comment type="caution">
    <text evidence="2">The sequence shown here is derived from an EMBL/GenBank/DDBJ whole genome shotgun (WGS) entry which is preliminary data.</text>
</comment>
<dbReference type="InterPro" id="IPR012337">
    <property type="entry name" value="RNaseH-like_sf"/>
</dbReference>
<feature type="non-terminal residue" evidence="2">
    <location>
        <position position="222"/>
    </location>
</feature>
<dbReference type="InterPro" id="IPR036397">
    <property type="entry name" value="RNaseH_sf"/>
</dbReference>
<dbReference type="PANTHER" id="PTHR48475">
    <property type="entry name" value="RIBONUCLEASE H"/>
    <property type="match status" value="1"/>
</dbReference>
<dbReference type="PANTHER" id="PTHR48475:SF2">
    <property type="entry name" value="RIBONUCLEASE H"/>
    <property type="match status" value="1"/>
</dbReference>
<protein>
    <submittedName>
        <fullName evidence="2">Gag-pol polyprotein</fullName>
    </submittedName>
</protein>
<evidence type="ECO:0000313" key="2">
    <source>
        <dbReference type="EMBL" id="PNX61035.1"/>
    </source>
</evidence>
<dbReference type="Pfam" id="PF17921">
    <property type="entry name" value="Integrase_H2C2"/>
    <property type="match status" value="1"/>
</dbReference>
<dbReference type="Proteomes" id="UP000236291">
    <property type="component" value="Unassembled WGS sequence"/>
</dbReference>
<reference evidence="2 3" key="1">
    <citation type="journal article" date="2014" name="Am. J. Bot.">
        <title>Genome assembly and annotation for red clover (Trifolium pratense; Fabaceae).</title>
        <authorList>
            <person name="Istvanek J."/>
            <person name="Jaros M."/>
            <person name="Krenek A."/>
            <person name="Repkova J."/>
        </authorList>
    </citation>
    <scope>NUCLEOTIDE SEQUENCE [LARGE SCALE GENOMIC DNA]</scope>
    <source>
        <strain evidence="3">cv. Tatra</strain>
        <tissue evidence="2">Young leaves</tissue>
    </source>
</reference>
<sequence length="222" mass="24916">MAAWHSMVGDKLYKSGFASPMLLCVGEEEAKRIMEEVHEGSCGSHIGSRSLVGKILRADFYLPNLHDDTTMYVRNCDKCQRHADLYHALGEPLKSVLSPWPFFMWGVDIVGPFPIDYKQTRFGLPKYIVSDNDTQFAIEKVIEFCRGKGIQNTFISVEHPQANGQAESANKVILRALKRRLASKGDAWVAHILPILWSYHTTPQSSMGEASFTMVYGSDAMI</sequence>
<organism evidence="2 3">
    <name type="scientific">Trifolium pratense</name>
    <name type="common">Red clover</name>
    <dbReference type="NCBI Taxonomy" id="57577"/>
    <lineage>
        <taxon>Eukaryota</taxon>
        <taxon>Viridiplantae</taxon>
        <taxon>Streptophyta</taxon>
        <taxon>Embryophyta</taxon>
        <taxon>Tracheophyta</taxon>
        <taxon>Spermatophyta</taxon>
        <taxon>Magnoliopsida</taxon>
        <taxon>eudicotyledons</taxon>
        <taxon>Gunneridae</taxon>
        <taxon>Pentapetalae</taxon>
        <taxon>rosids</taxon>
        <taxon>fabids</taxon>
        <taxon>Fabales</taxon>
        <taxon>Fabaceae</taxon>
        <taxon>Papilionoideae</taxon>
        <taxon>50 kb inversion clade</taxon>
        <taxon>NPAAA clade</taxon>
        <taxon>Hologalegina</taxon>
        <taxon>IRL clade</taxon>
        <taxon>Trifolieae</taxon>
        <taxon>Trifolium</taxon>
    </lineage>
</organism>
<dbReference type="Gene3D" id="1.10.340.70">
    <property type="match status" value="1"/>
</dbReference>
<accession>A0A2K3K418</accession>
<dbReference type="AlphaFoldDB" id="A0A2K3K418"/>
<dbReference type="Gene3D" id="3.30.420.10">
    <property type="entry name" value="Ribonuclease H-like superfamily/Ribonuclease H"/>
    <property type="match status" value="1"/>
</dbReference>
<reference evidence="2 3" key="2">
    <citation type="journal article" date="2017" name="Front. Plant Sci.">
        <title>Gene Classification and Mining of Molecular Markers Useful in Red Clover (Trifolium pratense) Breeding.</title>
        <authorList>
            <person name="Istvanek J."/>
            <person name="Dluhosova J."/>
            <person name="Dluhos P."/>
            <person name="Patkova L."/>
            <person name="Nedelnik J."/>
            <person name="Repkova J."/>
        </authorList>
    </citation>
    <scope>NUCLEOTIDE SEQUENCE [LARGE SCALE GENOMIC DNA]</scope>
    <source>
        <strain evidence="3">cv. Tatra</strain>
        <tissue evidence="2">Young leaves</tissue>
    </source>
</reference>
<dbReference type="InterPro" id="IPR041588">
    <property type="entry name" value="Integrase_H2C2"/>
</dbReference>
<feature type="domain" description="Integrase catalytic" evidence="1">
    <location>
        <begin position="123"/>
        <end position="219"/>
    </location>
</feature>
<proteinExistence type="predicted"/>
<evidence type="ECO:0000259" key="1">
    <source>
        <dbReference type="PROSITE" id="PS50994"/>
    </source>
</evidence>
<dbReference type="GO" id="GO:0003676">
    <property type="term" value="F:nucleic acid binding"/>
    <property type="evidence" value="ECO:0007669"/>
    <property type="project" value="InterPro"/>
</dbReference>
<dbReference type="SUPFAM" id="SSF53098">
    <property type="entry name" value="Ribonuclease H-like"/>
    <property type="match status" value="1"/>
</dbReference>